<protein>
    <submittedName>
        <fullName evidence="2">Unplaced genomic scaffold GYMLUscaffold_60, whole genome shotgun sequence</fullName>
    </submittedName>
</protein>
<evidence type="ECO:0000259" key="1">
    <source>
        <dbReference type="Pfam" id="PF18803"/>
    </source>
</evidence>
<evidence type="ECO:0000313" key="2">
    <source>
        <dbReference type="EMBL" id="KIK55231.1"/>
    </source>
</evidence>
<dbReference type="AlphaFoldDB" id="A0A0D0BKH1"/>
<keyword evidence="3" id="KW-1185">Reference proteome</keyword>
<organism evidence="2 3">
    <name type="scientific">Collybiopsis luxurians FD-317 M1</name>
    <dbReference type="NCBI Taxonomy" id="944289"/>
    <lineage>
        <taxon>Eukaryota</taxon>
        <taxon>Fungi</taxon>
        <taxon>Dikarya</taxon>
        <taxon>Basidiomycota</taxon>
        <taxon>Agaricomycotina</taxon>
        <taxon>Agaricomycetes</taxon>
        <taxon>Agaricomycetidae</taxon>
        <taxon>Agaricales</taxon>
        <taxon>Marasmiineae</taxon>
        <taxon>Omphalotaceae</taxon>
        <taxon>Collybiopsis</taxon>
        <taxon>Collybiopsis luxurians</taxon>
    </lineage>
</organism>
<dbReference type="EMBL" id="KN834808">
    <property type="protein sequence ID" value="KIK55231.1"/>
    <property type="molecule type" value="Genomic_DNA"/>
</dbReference>
<dbReference type="OrthoDB" id="3257613at2759"/>
<dbReference type="Proteomes" id="UP000053593">
    <property type="component" value="Unassembled WGS sequence"/>
</dbReference>
<dbReference type="InterPro" id="IPR041457">
    <property type="entry name" value="CxC2_KDZ-assoc"/>
</dbReference>
<gene>
    <name evidence="2" type="ORF">GYMLUDRAFT_175889</name>
</gene>
<dbReference type="Pfam" id="PF18803">
    <property type="entry name" value="CxC2"/>
    <property type="match status" value="1"/>
</dbReference>
<sequence length="99" mass="10924">MQAQRAVTFHVLQKFHLLSFMSKVLMDEFYHTLECLTDNTGTQVPLFCCIWMNKHFGFGHVLGGVEAATPGKLAVMCPACPCPGVNLPSGWESTPPKKV</sequence>
<feature type="domain" description="CxC2-like cysteine cluster KDZ transposase-associated" evidence="1">
    <location>
        <begin position="2"/>
        <end position="41"/>
    </location>
</feature>
<proteinExistence type="predicted"/>
<accession>A0A0D0BKH1</accession>
<evidence type="ECO:0000313" key="3">
    <source>
        <dbReference type="Proteomes" id="UP000053593"/>
    </source>
</evidence>
<dbReference type="HOGENOM" id="CLU_003703_11_2_1"/>
<name>A0A0D0BKH1_9AGAR</name>
<reference evidence="2 3" key="1">
    <citation type="submission" date="2014-04" db="EMBL/GenBank/DDBJ databases">
        <title>Evolutionary Origins and Diversification of the Mycorrhizal Mutualists.</title>
        <authorList>
            <consortium name="DOE Joint Genome Institute"/>
            <consortium name="Mycorrhizal Genomics Consortium"/>
            <person name="Kohler A."/>
            <person name="Kuo A."/>
            <person name="Nagy L.G."/>
            <person name="Floudas D."/>
            <person name="Copeland A."/>
            <person name="Barry K.W."/>
            <person name="Cichocki N."/>
            <person name="Veneault-Fourrey C."/>
            <person name="LaButti K."/>
            <person name="Lindquist E.A."/>
            <person name="Lipzen A."/>
            <person name="Lundell T."/>
            <person name="Morin E."/>
            <person name="Murat C."/>
            <person name="Riley R."/>
            <person name="Ohm R."/>
            <person name="Sun H."/>
            <person name="Tunlid A."/>
            <person name="Henrissat B."/>
            <person name="Grigoriev I.V."/>
            <person name="Hibbett D.S."/>
            <person name="Martin F."/>
        </authorList>
    </citation>
    <scope>NUCLEOTIDE SEQUENCE [LARGE SCALE GENOMIC DNA]</scope>
    <source>
        <strain evidence="2 3">FD-317 M1</strain>
    </source>
</reference>